<sequence length="419" mass="45885">MTHTRDLDIRIGQWMDSHRGALISMVQEFIQLSSINSPPTGGEKTAQNVLGHWFRQLGLTVDEYDINLVPGIREHPAWRELGRDYDNRPNVMACLQGGGAGPSLLFTGHIDTVGLCEDELWQHRPFAGDFDGESIFGLGAFDMKGGLVAGMMAIRCLVELGVRLTGSLYFESVVDEEYGGANATLAGRLRYPHIDGAILMEPTNLRIANGHLNTSVWNLAVRGHAGRSFSGELTINPAKTLINMVQWLGEFFTSRGYDESKPAGSAWEIDRIHAGPSVEFMGTRVPPSASVTFWVEGQVEDNPDILGQMADHLNRRYDPGTYELVPVIPPLWGSQIASDHPLVAVVQQSMRLWDGDDTVITAPFACDGAMFNRHSQTPLVILGPQGGNAHSADEFVQVESLVTLSKVLACTAVEWCKGF</sequence>
<dbReference type="InterPro" id="IPR050072">
    <property type="entry name" value="Peptidase_M20A"/>
</dbReference>
<dbReference type="PANTHER" id="PTHR43808">
    <property type="entry name" value="ACETYLORNITHINE DEACETYLASE"/>
    <property type="match status" value="1"/>
</dbReference>
<evidence type="ECO:0000256" key="2">
    <source>
        <dbReference type="ARBA" id="ARBA00022833"/>
    </source>
</evidence>
<dbReference type="SUPFAM" id="SSF53187">
    <property type="entry name" value="Zn-dependent exopeptidases"/>
    <property type="match status" value="1"/>
</dbReference>
<accession>A0A2T2WGS0</accession>
<dbReference type="Pfam" id="PF01546">
    <property type="entry name" value="Peptidase_M20"/>
    <property type="match status" value="1"/>
</dbReference>
<gene>
    <name evidence="3" type="ORF">C7B45_10820</name>
</gene>
<organism evidence="3 4">
    <name type="scientific">Sulfobacillus acidophilus</name>
    <dbReference type="NCBI Taxonomy" id="53633"/>
    <lineage>
        <taxon>Bacteria</taxon>
        <taxon>Bacillati</taxon>
        <taxon>Bacillota</taxon>
        <taxon>Clostridia</taxon>
        <taxon>Eubacteriales</taxon>
        <taxon>Clostridiales Family XVII. Incertae Sedis</taxon>
        <taxon>Sulfobacillus</taxon>
    </lineage>
</organism>
<dbReference type="PANTHER" id="PTHR43808:SF25">
    <property type="entry name" value="PEPTIDASE M20 DIMERISATION DOMAIN-CONTAINING PROTEIN"/>
    <property type="match status" value="1"/>
</dbReference>
<dbReference type="AlphaFoldDB" id="A0A2T2WGS0"/>
<dbReference type="GO" id="GO:0016787">
    <property type="term" value="F:hydrolase activity"/>
    <property type="evidence" value="ECO:0007669"/>
    <property type="project" value="UniProtKB-KW"/>
</dbReference>
<protein>
    <recommendedName>
        <fullName evidence="5">Peptidase M20 dimerisation domain-containing protein</fullName>
    </recommendedName>
</protein>
<dbReference type="Gene3D" id="3.40.630.10">
    <property type="entry name" value="Zn peptidases"/>
    <property type="match status" value="1"/>
</dbReference>
<dbReference type="EMBL" id="PXYV01000034">
    <property type="protein sequence ID" value="PSR21433.1"/>
    <property type="molecule type" value="Genomic_DNA"/>
</dbReference>
<dbReference type="InterPro" id="IPR002933">
    <property type="entry name" value="Peptidase_M20"/>
</dbReference>
<evidence type="ECO:0008006" key="5">
    <source>
        <dbReference type="Google" id="ProtNLM"/>
    </source>
</evidence>
<dbReference type="Proteomes" id="UP000241848">
    <property type="component" value="Unassembled WGS sequence"/>
</dbReference>
<evidence type="ECO:0000256" key="1">
    <source>
        <dbReference type="ARBA" id="ARBA00022801"/>
    </source>
</evidence>
<name>A0A2T2WGS0_9FIRM</name>
<evidence type="ECO:0000313" key="4">
    <source>
        <dbReference type="Proteomes" id="UP000241848"/>
    </source>
</evidence>
<evidence type="ECO:0000313" key="3">
    <source>
        <dbReference type="EMBL" id="PSR21433.1"/>
    </source>
</evidence>
<proteinExistence type="predicted"/>
<reference evidence="3 4" key="1">
    <citation type="journal article" date="2014" name="BMC Genomics">
        <title>Comparison of environmental and isolate Sulfobacillus genomes reveals diverse carbon, sulfur, nitrogen, and hydrogen metabolisms.</title>
        <authorList>
            <person name="Justice N.B."/>
            <person name="Norman A."/>
            <person name="Brown C.T."/>
            <person name="Singh A."/>
            <person name="Thomas B.C."/>
            <person name="Banfield J.F."/>
        </authorList>
    </citation>
    <scope>NUCLEOTIDE SEQUENCE [LARGE SCALE GENOMIC DNA]</scope>
    <source>
        <strain evidence="3">AMDSBA3</strain>
    </source>
</reference>
<comment type="caution">
    <text evidence="3">The sequence shown here is derived from an EMBL/GenBank/DDBJ whole genome shotgun (WGS) entry which is preliminary data.</text>
</comment>
<keyword evidence="2" id="KW-0862">Zinc</keyword>
<dbReference type="PROSITE" id="PS00758">
    <property type="entry name" value="ARGE_DAPE_CPG2_1"/>
    <property type="match status" value="1"/>
</dbReference>
<dbReference type="InterPro" id="IPR001261">
    <property type="entry name" value="ArgE/DapE_CS"/>
</dbReference>
<dbReference type="Gene3D" id="3.30.70.360">
    <property type="match status" value="1"/>
</dbReference>
<keyword evidence="1" id="KW-0378">Hydrolase</keyword>